<sequence length="88" mass="10203">MTVLRPREIPQQLGMIAARVLVPELPIEIHYAAARPGLPIWRITVWQDGRAWFALWQSEVLLKPEGFAFVRRAHPDRWVEVTQPQPTP</sequence>
<dbReference type="AlphaFoldDB" id="B1ZUB5"/>
<name>B1ZUB5_OPITP</name>
<reference evidence="1 2" key="1">
    <citation type="journal article" date="2011" name="J. Bacteriol.">
        <title>Genome sequence of the verrucomicrobium Opitutus terrae PB90-1, an abundant inhabitant of rice paddy soil ecosystems.</title>
        <authorList>
            <person name="van Passel M.W."/>
            <person name="Kant R."/>
            <person name="Palva A."/>
            <person name="Copeland A."/>
            <person name="Lucas S."/>
            <person name="Lapidus A."/>
            <person name="Glavina del Rio T."/>
            <person name="Pitluck S."/>
            <person name="Goltsman E."/>
            <person name="Clum A."/>
            <person name="Sun H."/>
            <person name="Schmutz J."/>
            <person name="Larimer F.W."/>
            <person name="Land M.L."/>
            <person name="Hauser L."/>
            <person name="Kyrpides N."/>
            <person name="Mikhailova N."/>
            <person name="Richardson P.P."/>
            <person name="Janssen P.H."/>
            <person name="de Vos W.M."/>
            <person name="Smidt H."/>
        </authorList>
    </citation>
    <scope>NUCLEOTIDE SEQUENCE [LARGE SCALE GENOMIC DNA]</scope>
    <source>
        <strain evidence="2">DSM 11246 / JCM 15787 / PB90-1</strain>
    </source>
</reference>
<dbReference type="KEGG" id="ote:Oter_3400"/>
<gene>
    <name evidence="1" type="ordered locus">Oter_3400</name>
</gene>
<proteinExistence type="predicted"/>
<evidence type="ECO:0000313" key="2">
    <source>
        <dbReference type="Proteomes" id="UP000007013"/>
    </source>
</evidence>
<keyword evidence="2" id="KW-1185">Reference proteome</keyword>
<dbReference type="EMBL" id="CP001032">
    <property type="protein sequence ID" value="ACB76677.1"/>
    <property type="molecule type" value="Genomic_DNA"/>
</dbReference>
<dbReference type="STRING" id="452637.Oter_3400"/>
<dbReference type="RefSeq" id="WP_012376206.1">
    <property type="nucleotide sequence ID" value="NC_010571.1"/>
</dbReference>
<dbReference type="HOGENOM" id="CLU_2466021_0_0_0"/>
<protein>
    <submittedName>
        <fullName evidence="1">Uncharacterized protein</fullName>
    </submittedName>
</protein>
<organism evidence="1 2">
    <name type="scientific">Opitutus terrae (strain DSM 11246 / JCM 15787 / PB90-1)</name>
    <dbReference type="NCBI Taxonomy" id="452637"/>
    <lineage>
        <taxon>Bacteria</taxon>
        <taxon>Pseudomonadati</taxon>
        <taxon>Verrucomicrobiota</taxon>
        <taxon>Opitutia</taxon>
        <taxon>Opitutales</taxon>
        <taxon>Opitutaceae</taxon>
        <taxon>Opitutus</taxon>
    </lineage>
</organism>
<accession>B1ZUB5</accession>
<dbReference type="Proteomes" id="UP000007013">
    <property type="component" value="Chromosome"/>
</dbReference>
<evidence type="ECO:0000313" key="1">
    <source>
        <dbReference type="EMBL" id="ACB76677.1"/>
    </source>
</evidence>